<name>A0ABQ1JF20_9FLAO</name>
<dbReference type="Proteomes" id="UP000615760">
    <property type="component" value="Unassembled WGS sequence"/>
</dbReference>
<feature type="domain" description="HTH cro/C1-type" evidence="1">
    <location>
        <begin position="9"/>
        <end position="63"/>
    </location>
</feature>
<organism evidence="2 3">
    <name type="scientific">Flavobacterium suaedae</name>
    <dbReference type="NCBI Taxonomy" id="1767027"/>
    <lineage>
        <taxon>Bacteria</taxon>
        <taxon>Pseudomonadati</taxon>
        <taxon>Bacteroidota</taxon>
        <taxon>Flavobacteriia</taxon>
        <taxon>Flavobacteriales</taxon>
        <taxon>Flavobacteriaceae</taxon>
        <taxon>Flavobacterium</taxon>
    </lineage>
</organism>
<sequence length="122" mass="13974">MKNFIGLNIKYLCENNFLSQDEFGAKFGLKKSVIGTYVRGISYPKIEVMQKICEEFNLTLDEFVNQDLYLKHKGYTNANSKNIAEPEPVVYESEKEALLKTIEAQKETIAAMKITIDTLLQK</sequence>
<proteinExistence type="predicted"/>
<reference evidence="3" key="1">
    <citation type="journal article" date="2019" name="Int. J. Syst. Evol. Microbiol.">
        <title>The Global Catalogue of Microorganisms (GCM) 10K type strain sequencing project: providing services to taxonomists for standard genome sequencing and annotation.</title>
        <authorList>
            <consortium name="The Broad Institute Genomics Platform"/>
            <consortium name="The Broad Institute Genome Sequencing Center for Infectious Disease"/>
            <person name="Wu L."/>
            <person name="Ma J."/>
        </authorList>
    </citation>
    <scope>NUCLEOTIDE SEQUENCE [LARGE SCALE GENOMIC DNA]</scope>
    <source>
        <strain evidence="3">CGMCC 1.15461</strain>
    </source>
</reference>
<dbReference type="Gene3D" id="1.10.260.40">
    <property type="entry name" value="lambda repressor-like DNA-binding domains"/>
    <property type="match status" value="1"/>
</dbReference>
<dbReference type="InterPro" id="IPR010982">
    <property type="entry name" value="Lambda_DNA-bd_dom_sf"/>
</dbReference>
<dbReference type="SMART" id="SM00530">
    <property type="entry name" value="HTH_XRE"/>
    <property type="match status" value="1"/>
</dbReference>
<dbReference type="PROSITE" id="PS50943">
    <property type="entry name" value="HTH_CROC1"/>
    <property type="match status" value="1"/>
</dbReference>
<keyword evidence="3" id="KW-1185">Reference proteome</keyword>
<dbReference type="RefSeq" id="WP_188619562.1">
    <property type="nucleotide sequence ID" value="NZ_BMJE01000001.1"/>
</dbReference>
<evidence type="ECO:0000313" key="2">
    <source>
        <dbReference type="EMBL" id="GGB67284.1"/>
    </source>
</evidence>
<dbReference type="CDD" id="cd00093">
    <property type="entry name" value="HTH_XRE"/>
    <property type="match status" value="1"/>
</dbReference>
<protein>
    <recommendedName>
        <fullName evidence="1">HTH cro/C1-type domain-containing protein</fullName>
    </recommendedName>
</protein>
<dbReference type="Pfam" id="PF01381">
    <property type="entry name" value="HTH_3"/>
    <property type="match status" value="1"/>
</dbReference>
<gene>
    <name evidence="2" type="ORF">GCM10007424_04100</name>
</gene>
<dbReference type="InterPro" id="IPR001387">
    <property type="entry name" value="Cro/C1-type_HTH"/>
</dbReference>
<comment type="caution">
    <text evidence="2">The sequence shown here is derived from an EMBL/GenBank/DDBJ whole genome shotgun (WGS) entry which is preliminary data.</text>
</comment>
<evidence type="ECO:0000313" key="3">
    <source>
        <dbReference type="Proteomes" id="UP000615760"/>
    </source>
</evidence>
<dbReference type="SUPFAM" id="SSF47413">
    <property type="entry name" value="lambda repressor-like DNA-binding domains"/>
    <property type="match status" value="1"/>
</dbReference>
<dbReference type="EMBL" id="BMJE01000001">
    <property type="protein sequence ID" value="GGB67284.1"/>
    <property type="molecule type" value="Genomic_DNA"/>
</dbReference>
<evidence type="ECO:0000259" key="1">
    <source>
        <dbReference type="PROSITE" id="PS50943"/>
    </source>
</evidence>
<accession>A0ABQ1JF20</accession>